<organism evidence="2 3">
    <name type="scientific">Actinomadura gamaensis</name>
    <dbReference type="NCBI Taxonomy" id="1763541"/>
    <lineage>
        <taxon>Bacteria</taxon>
        <taxon>Bacillati</taxon>
        <taxon>Actinomycetota</taxon>
        <taxon>Actinomycetes</taxon>
        <taxon>Streptosporangiales</taxon>
        <taxon>Thermomonosporaceae</taxon>
        <taxon>Actinomadura</taxon>
    </lineage>
</organism>
<evidence type="ECO:0000313" key="2">
    <source>
        <dbReference type="EMBL" id="MFC4908756.1"/>
    </source>
</evidence>
<gene>
    <name evidence="2" type="ORF">ACFPCY_15620</name>
</gene>
<dbReference type="Proteomes" id="UP001595872">
    <property type="component" value="Unassembled WGS sequence"/>
</dbReference>
<dbReference type="Gene3D" id="2.60.120.620">
    <property type="entry name" value="q2cbj1_9rhob like domain"/>
    <property type="match status" value="1"/>
</dbReference>
<proteinExistence type="predicted"/>
<dbReference type="EMBL" id="JBHSIT010000004">
    <property type="protein sequence ID" value="MFC4908756.1"/>
    <property type="molecule type" value="Genomic_DNA"/>
</dbReference>
<sequence>MDATVAEPVATIDGLAVTWHPTARFKAVRFVDAELLDEAVRESFARPIEDAQYLAAVFADPHELSFRTFENILPLDRFFADVPLEFELGDLDEFAENAFSFAMRVPDATRSGLERLDSLDLYVPPLNAGSRGGERFIFHSALLAEALTEAVAKAMPEPLLDGFSHVNPVFRCNRFEPGDANFHRHRDTPYRDAARKQVSRYTVLLYLTGGTGEGQPVLDLSGAGALTEIPPLTCVVFDQRYEHEGAPYRDGRKVFLRTELVFTEERVGDDPEIGALFSKACYLTGESVFAPELARHADDYYNRVASAHWNGLAAAGTSAAGEPFVHKKFRGVEFVANGYDFWFAKGDGLTVAECAAITLLDYFNCKIGDRAFRELCESEVVEAEDASWIPAFLAERRSASAVLPFDKSVLFPEAEEPDGTDTPCCAFHMVGLMNYEMSRNADVIDHFRRVQAKAKKEVMPAPILLLGEEVVLAPDRFVVEGNLIHVLGKDALTPVNFAACQGPDIDPKFFVGTAATVGAVNFLVPPILFAETADHFHLRFDFFRNSWTVGHEQSSVEIPMIRQAREEDFDYDDYWDEYEDDEEEEDEEDEEQDEEADGDDEDEDED</sequence>
<comment type="caution">
    <text evidence="2">The sequence shown here is derived from an EMBL/GenBank/DDBJ whole genome shotgun (WGS) entry which is preliminary data.</text>
</comment>
<protein>
    <recommendedName>
        <fullName evidence="4">Fe2OG dioxygenase domain-containing protein</fullName>
    </recommendedName>
</protein>
<reference evidence="3" key="1">
    <citation type="journal article" date="2019" name="Int. J. Syst. Evol. Microbiol.">
        <title>The Global Catalogue of Microorganisms (GCM) 10K type strain sequencing project: providing services to taxonomists for standard genome sequencing and annotation.</title>
        <authorList>
            <consortium name="The Broad Institute Genomics Platform"/>
            <consortium name="The Broad Institute Genome Sequencing Center for Infectious Disease"/>
            <person name="Wu L."/>
            <person name="Ma J."/>
        </authorList>
    </citation>
    <scope>NUCLEOTIDE SEQUENCE [LARGE SCALE GENOMIC DNA]</scope>
    <source>
        <strain evidence="3">KLKA75</strain>
    </source>
</reference>
<evidence type="ECO:0000313" key="3">
    <source>
        <dbReference type="Proteomes" id="UP001595872"/>
    </source>
</evidence>
<accession>A0ABV9TYZ3</accession>
<evidence type="ECO:0008006" key="4">
    <source>
        <dbReference type="Google" id="ProtNLM"/>
    </source>
</evidence>
<feature type="compositionally biased region" description="Acidic residues" evidence="1">
    <location>
        <begin position="567"/>
        <end position="606"/>
    </location>
</feature>
<keyword evidence="3" id="KW-1185">Reference proteome</keyword>
<evidence type="ECO:0000256" key="1">
    <source>
        <dbReference type="SAM" id="MobiDB-lite"/>
    </source>
</evidence>
<name>A0ABV9TYZ3_9ACTN</name>
<dbReference type="RefSeq" id="WP_378255687.1">
    <property type="nucleotide sequence ID" value="NZ_JBHSIT010000004.1"/>
</dbReference>
<feature type="region of interest" description="Disordered" evidence="1">
    <location>
        <begin position="562"/>
        <end position="606"/>
    </location>
</feature>